<feature type="transmembrane region" description="Helical" evidence="2">
    <location>
        <begin position="70"/>
        <end position="90"/>
    </location>
</feature>
<protein>
    <submittedName>
        <fullName evidence="4">Polysaccharide biosynthesis protein CapD</fullName>
    </submittedName>
</protein>
<evidence type="ECO:0000256" key="1">
    <source>
        <dbReference type="ARBA" id="ARBA00007430"/>
    </source>
</evidence>
<dbReference type="SUPFAM" id="SSF53335">
    <property type="entry name" value="S-adenosyl-L-methionine-dependent methyltransferases"/>
    <property type="match status" value="1"/>
</dbReference>
<reference evidence="4 5" key="1">
    <citation type="submission" date="2014-12" db="EMBL/GenBank/DDBJ databases">
        <title>Genome sequence of Flavobacterium beibuense RSKm HC5.</title>
        <authorList>
            <person name="Kim J.F."/>
            <person name="Song J.Y."/>
            <person name="Kwak M.-J."/>
            <person name="Lee S.-W."/>
        </authorList>
    </citation>
    <scope>NUCLEOTIDE SEQUENCE [LARGE SCALE GENOMIC DNA]</scope>
    <source>
        <strain evidence="4 5">RSKm HC5</strain>
    </source>
</reference>
<dbReference type="InterPro" id="IPR036291">
    <property type="entry name" value="NAD(P)-bd_dom_sf"/>
</dbReference>
<dbReference type="InterPro" id="IPR051203">
    <property type="entry name" value="Polysaccharide_Synthase-Rel"/>
</dbReference>
<dbReference type="EMBL" id="JUIW01000001">
    <property type="protein sequence ID" value="RYJ45598.1"/>
    <property type="molecule type" value="Genomic_DNA"/>
</dbReference>
<sequence>MSVKPDLYIISIVFYLLITLLSFRAFRTYAGIIRHSSYIDAVKIFFAQFTTAFLLLAFNSLYETIKGDLLYLNVGILINAVFSFSCLFLYRVLVKQVFENYFNSSNGKKLVRAIIYGSDANAIAVANALKSEIPGRFKLVGFIDKSSYNKSKMILGLPILQHKKRISVVMRVFNAEALVIADKSLLKEEKLAIVDECLEFNYKVYTVPLISDWEDQKEISRKIKNFQIQDLLERKPIVLDNNSISSQIKNKTILITGAAGSIGSEIVRQVIQFSPKNVIMLDQAETPLHQLSLEVARLDSQANIFSVISDVRNKDAMSEVFRKYKPQVVYHAAAYKHVPLMEDNPSQAIFVNILGTKNIADLACEFEVDSFVMVSTDKAVNPSNVMGASKRIAEKYVQALHNKMIVESGKCKTKFITTRFGNVLGSNGSVVPLFTKQIEAGGPITLTHPDIIRYFMTIPEACQLVLEAGAMGNGGEIYIFDMGKPVKIIDLAKKMIRLAGFIPDKDIEIKIIGLRPGEKLYEELLNDTSKTLPTHHEKIMVAQEVFDDFVCLEHQVDDLIVIACGYSSEEVVYKMKQIVPEFISMNSDFAILDKKA</sequence>
<comment type="caution">
    <text evidence="4">The sequence shown here is derived from an EMBL/GenBank/DDBJ whole genome shotgun (WGS) entry which is preliminary data.</text>
</comment>
<keyword evidence="2" id="KW-1133">Transmembrane helix</keyword>
<evidence type="ECO:0000259" key="3">
    <source>
        <dbReference type="Pfam" id="PF02719"/>
    </source>
</evidence>
<dbReference type="PANTHER" id="PTHR43318">
    <property type="entry name" value="UDP-N-ACETYLGLUCOSAMINE 4,6-DEHYDRATASE"/>
    <property type="match status" value="1"/>
</dbReference>
<feature type="transmembrane region" description="Helical" evidence="2">
    <location>
        <begin position="38"/>
        <end position="58"/>
    </location>
</feature>
<evidence type="ECO:0000256" key="2">
    <source>
        <dbReference type="SAM" id="Phobius"/>
    </source>
</evidence>
<organism evidence="4 5">
    <name type="scientific">Flavobacterium beibuense</name>
    <dbReference type="NCBI Taxonomy" id="657326"/>
    <lineage>
        <taxon>Bacteria</taxon>
        <taxon>Pseudomonadati</taxon>
        <taxon>Bacteroidota</taxon>
        <taxon>Flavobacteriia</taxon>
        <taxon>Flavobacteriales</taxon>
        <taxon>Flavobacteriaceae</taxon>
        <taxon>Flavobacterium</taxon>
    </lineage>
</organism>
<keyword evidence="5" id="KW-1185">Reference proteome</keyword>
<feature type="domain" description="Polysaccharide biosynthesis protein CapD-like" evidence="3">
    <location>
        <begin position="253"/>
        <end position="543"/>
    </location>
</feature>
<gene>
    <name evidence="4" type="ORF">NU09_0190</name>
</gene>
<dbReference type="Proteomes" id="UP000289775">
    <property type="component" value="Unassembled WGS sequence"/>
</dbReference>
<evidence type="ECO:0000313" key="4">
    <source>
        <dbReference type="EMBL" id="RYJ45598.1"/>
    </source>
</evidence>
<comment type="similarity">
    <text evidence="1">Belongs to the polysaccharide synthase family.</text>
</comment>
<name>A0A444WIB2_9FLAO</name>
<dbReference type="PANTHER" id="PTHR43318:SF1">
    <property type="entry name" value="POLYSACCHARIDE BIOSYNTHESIS PROTEIN EPSC-RELATED"/>
    <property type="match status" value="1"/>
</dbReference>
<proteinExistence type="inferred from homology"/>
<dbReference type="Gene3D" id="3.40.50.720">
    <property type="entry name" value="NAD(P)-binding Rossmann-like Domain"/>
    <property type="match status" value="2"/>
</dbReference>
<keyword evidence="2" id="KW-0812">Transmembrane</keyword>
<dbReference type="CDD" id="cd05237">
    <property type="entry name" value="UDP_invert_4-6DH_SDR_e"/>
    <property type="match status" value="1"/>
</dbReference>
<dbReference type="SUPFAM" id="SSF51735">
    <property type="entry name" value="NAD(P)-binding Rossmann-fold domains"/>
    <property type="match status" value="1"/>
</dbReference>
<dbReference type="InterPro" id="IPR003869">
    <property type="entry name" value="Polysac_CapD-like"/>
</dbReference>
<dbReference type="Pfam" id="PF02719">
    <property type="entry name" value="Polysacc_synt_2"/>
    <property type="match status" value="1"/>
</dbReference>
<feature type="transmembrane region" description="Helical" evidence="2">
    <location>
        <begin position="6"/>
        <end position="26"/>
    </location>
</feature>
<dbReference type="InterPro" id="IPR029063">
    <property type="entry name" value="SAM-dependent_MTases_sf"/>
</dbReference>
<dbReference type="AlphaFoldDB" id="A0A444WIB2"/>
<accession>A0A444WIB2</accession>
<keyword evidence="2" id="KW-0472">Membrane</keyword>
<evidence type="ECO:0000313" key="5">
    <source>
        <dbReference type="Proteomes" id="UP000289775"/>
    </source>
</evidence>